<proteinExistence type="predicted"/>
<organism evidence="3 4">
    <name type="scientific">Clavibacter nebraskensis</name>
    <dbReference type="NCBI Taxonomy" id="31963"/>
    <lineage>
        <taxon>Bacteria</taxon>
        <taxon>Bacillati</taxon>
        <taxon>Actinomycetota</taxon>
        <taxon>Actinomycetes</taxon>
        <taxon>Micrococcales</taxon>
        <taxon>Microbacteriaceae</taxon>
        <taxon>Clavibacter</taxon>
    </lineage>
</organism>
<dbReference type="EMBL" id="QWED01000034">
    <property type="protein sequence ID" value="RIJ17709.1"/>
    <property type="molecule type" value="Genomic_DNA"/>
</dbReference>
<name>A0A399QJQ0_9MICO</name>
<feature type="transmembrane region" description="Helical" evidence="2">
    <location>
        <begin position="6"/>
        <end position="25"/>
    </location>
</feature>
<comment type="caution">
    <text evidence="3">The sequence shown here is derived from an EMBL/GenBank/DDBJ whole genome shotgun (WGS) entry which is preliminary data.</text>
</comment>
<reference evidence="3 4" key="1">
    <citation type="submission" date="2018-08" db="EMBL/GenBank/DDBJ databases">
        <title>Genome Sequence of Clavibacter michiganensis Subspecies type strains, and the Atypical Peach-Colored Strains Isolated from Tomato.</title>
        <authorList>
            <person name="Osdaghi E."/>
            <person name="Portier P."/>
            <person name="Briand M."/>
            <person name="Jacques M.-A."/>
        </authorList>
    </citation>
    <scope>NUCLEOTIDE SEQUENCE [LARGE SCALE GENOMIC DNA]</scope>
    <source>
        <strain evidence="3 4">CFBP 7577</strain>
    </source>
</reference>
<evidence type="ECO:0000256" key="1">
    <source>
        <dbReference type="SAM" id="MobiDB-lite"/>
    </source>
</evidence>
<dbReference type="Proteomes" id="UP000265361">
    <property type="component" value="Unassembled WGS sequence"/>
</dbReference>
<keyword evidence="2" id="KW-0812">Transmembrane</keyword>
<protein>
    <submittedName>
        <fullName evidence="3">Uncharacterized protein</fullName>
    </submittedName>
</protein>
<dbReference type="RefSeq" id="WP_157448190.1">
    <property type="nucleotide sequence ID" value="NZ_CP033721.2"/>
</dbReference>
<feature type="transmembrane region" description="Helical" evidence="2">
    <location>
        <begin position="32"/>
        <end position="50"/>
    </location>
</feature>
<sequence length="91" mass="9163">MNASNVLRTVVIVAAGVAGIAFWLAGEAGFGTLLLLAALAAAFLMGPAILGDPTGIGRLPDGVTAADVKEHRKQHGGSISDAVRAVNQREG</sequence>
<evidence type="ECO:0000256" key="2">
    <source>
        <dbReference type="SAM" id="Phobius"/>
    </source>
</evidence>
<gene>
    <name evidence="3" type="ORF">DZF97_02555</name>
</gene>
<accession>A0A399QJQ0</accession>
<keyword evidence="2" id="KW-0472">Membrane</keyword>
<dbReference type="AlphaFoldDB" id="A0A399QJQ0"/>
<keyword evidence="2" id="KW-1133">Transmembrane helix</keyword>
<evidence type="ECO:0000313" key="4">
    <source>
        <dbReference type="Proteomes" id="UP000265361"/>
    </source>
</evidence>
<evidence type="ECO:0000313" key="3">
    <source>
        <dbReference type="EMBL" id="RIJ17709.1"/>
    </source>
</evidence>
<feature type="region of interest" description="Disordered" evidence="1">
    <location>
        <begin position="70"/>
        <end position="91"/>
    </location>
</feature>